<evidence type="ECO:0000256" key="1">
    <source>
        <dbReference type="SAM" id="MobiDB-lite"/>
    </source>
</evidence>
<feature type="domain" description="Tyrosine specific protein phosphatases" evidence="2">
    <location>
        <begin position="103"/>
        <end position="142"/>
    </location>
</feature>
<dbReference type="InterPro" id="IPR000387">
    <property type="entry name" value="Tyr_Pase_dom"/>
</dbReference>
<keyword evidence="6" id="KW-1185">Reference proteome</keyword>
<dbReference type="InterPro" id="IPR029023">
    <property type="entry name" value="Tensin_phosphatase"/>
</dbReference>
<dbReference type="InterPro" id="IPR014020">
    <property type="entry name" value="Tensin_C2-dom"/>
</dbReference>
<dbReference type="SUPFAM" id="SSF52799">
    <property type="entry name" value="(Phosphotyrosine protein) phosphatases II"/>
    <property type="match status" value="1"/>
</dbReference>
<evidence type="ECO:0000313" key="6">
    <source>
        <dbReference type="Proteomes" id="UP001557470"/>
    </source>
</evidence>
<dbReference type="InterPro" id="IPR035892">
    <property type="entry name" value="C2_domain_sf"/>
</dbReference>
<sequence>MEAESSLDLDYITERIITVSFPQTCPDQIYIQNLQEITQMLKSKHGHNYMVINLSEKNDSLTQLTHKVLDTGWLDGLAPSLEQICGVCKTMENWLQSHTQHILVIHCRGGQGRVGVIVSTYIHCSSTSASAGPALDHFAMRRFYNDKVSSLMTPSQKRYVWMFSNLLKGVMKMNPSPLFLLCVVLHSVPLINPDGGCCLFLRVYQNLQAVCTSAVYQVRAGHTDRVYFVLQPAQLLKGDIMIVCYDKSTQIASREVIFRLQFHTGIIHGQPLLFPKHNLDTANKDSRFPDDGKVELIFSESPDKLPGNWKNGPSVIVDYDILDPLVRHDSYEDISPDGQVLPPSPVPLNARLYTSVRKRSRDEGGALFGPIPCDLNLSASSDSGFFITSQWNGVSPRPGPSQEEGTQLRRVLSGVGPEPDLPPQKDMIELPGSSNGEGKVEGEEAGLRQPTKRQSSPIERETDILDDDVSHWASPASDRPSLASIGSFLPVVKQLMQSGNGCSTPSTHTTKTHTYPHLDGEEPADRRQVSPVDTHPLIGPDARTLPDMPSSGRSISEAVQKGGVGNVEPSGLKDSDKQTTHNTHTLCASGEMVEQEELAWLATDMDESIEQLNQLILDLDPSFIPVPTRHTPHPRSCSLYTNGVRHTVTHTNSSQSGWTHTQASDVTDHIGFYSPGCGDPQTFQNFPPIYKHNLSSSQHGWLSGMDSVDYEAQTSVVDTCDPVLPTPAFPVYPPTPYVKHFPAFPDLRTVEGQWEMSQTAQVNEM</sequence>
<dbReference type="PROSITE" id="PS50056">
    <property type="entry name" value="TYR_PHOSPHATASE_2"/>
    <property type="match status" value="1"/>
</dbReference>
<dbReference type="EMBL" id="JAGEUA010000001">
    <property type="protein sequence ID" value="KAL1022719.1"/>
    <property type="molecule type" value="Genomic_DNA"/>
</dbReference>
<evidence type="ECO:0008006" key="7">
    <source>
        <dbReference type="Google" id="ProtNLM"/>
    </source>
</evidence>
<feature type="compositionally biased region" description="Low complexity" evidence="1">
    <location>
        <begin position="503"/>
        <end position="515"/>
    </location>
</feature>
<dbReference type="PANTHER" id="PTHR45734:SF5">
    <property type="entry name" value="TENSIN-3"/>
    <property type="match status" value="1"/>
</dbReference>
<organism evidence="5 6">
    <name type="scientific">Umbra pygmaea</name>
    <name type="common">Eastern mudminnow</name>
    <dbReference type="NCBI Taxonomy" id="75934"/>
    <lineage>
        <taxon>Eukaryota</taxon>
        <taxon>Metazoa</taxon>
        <taxon>Chordata</taxon>
        <taxon>Craniata</taxon>
        <taxon>Vertebrata</taxon>
        <taxon>Euteleostomi</taxon>
        <taxon>Actinopterygii</taxon>
        <taxon>Neopterygii</taxon>
        <taxon>Teleostei</taxon>
        <taxon>Protacanthopterygii</taxon>
        <taxon>Esociformes</taxon>
        <taxon>Umbridae</taxon>
        <taxon>Umbra</taxon>
    </lineage>
</organism>
<evidence type="ECO:0000259" key="3">
    <source>
        <dbReference type="PROSITE" id="PS51181"/>
    </source>
</evidence>
<proteinExistence type="predicted"/>
<dbReference type="Pfam" id="PF00102">
    <property type="entry name" value="Y_phosphatase"/>
    <property type="match status" value="1"/>
</dbReference>
<dbReference type="InterPro" id="IPR000242">
    <property type="entry name" value="PTP_cat"/>
</dbReference>
<comment type="caution">
    <text evidence="5">The sequence shown here is derived from an EMBL/GenBank/DDBJ whole genome shotgun (WGS) entry which is preliminary data.</text>
</comment>
<dbReference type="AlphaFoldDB" id="A0ABD0XMU8"/>
<dbReference type="InterPro" id="IPR051484">
    <property type="entry name" value="Tensin_PTEN_phosphatase"/>
</dbReference>
<dbReference type="Proteomes" id="UP001557470">
    <property type="component" value="Unassembled WGS sequence"/>
</dbReference>
<protein>
    <recommendedName>
        <fullName evidence="7">Tensin 3</fullName>
    </recommendedName>
</protein>
<feature type="region of interest" description="Disordered" evidence="1">
    <location>
        <begin position="498"/>
        <end position="581"/>
    </location>
</feature>
<dbReference type="Pfam" id="PF10409">
    <property type="entry name" value="PTEN_C2"/>
    <property type="match status" value="1"/>
</dbReference>
<evidence type="ECO:0000259" key="4">
    <source>
        <dbReference type="PROSITE" id="PS51182"/>
    </source>
</evidence>
<name>A0ABD0XMU8_UMBPY</name>
<dbReference type="PANTHER" id="PTHR45734">
    <property type="entry name" value="TENSIN"/>
    <property type="match status" value="1"/>
</dbReference>
<accession>A0ABD0XMU8</accession>
<feature type="domain" description="C2 tensin-type" evidence="4">
    <location>
        <begin position="175"/>
        <end position="301"/>
    </location>
</feature>
<dbReference type="PROSITE" id="PS51181">
    <property type="entry name" value="PPASE_TENSIN"/>
    <property type="match status" value="1"/>
</dbReference>
<dbReference type="SUPFAM" id="SSF49562">
    <property type="entry name" value="C2 domain (Calcium/lipid-binding domain, CaLB)"/>
    <property type="match status" value="1"/>
</dbReference>
<feature type="domain" description="Phosphatase tensin-type" evidence="3">
    <location>
        <begin position="1"/>
        <end position="170"/>
    </location>
</feature>
<dbReference type="InterPro" id="IPR029021">
    <property type="entry name" value="Prot-tyrosine_phosphatase-like"/>
</dbReference>
<evidence type="ECO:0000313" key="5">
    <source>
        <dbReference type="EMBL" id="KAL1022719.1"/>
    </source>
</evidence>
<gene>
    <name evidence="5" type="ORF">UPYG_G00031450</name>
</gene>
<feature type="region of interest" description="Disordered" evidence="1">
    <location>
        <begin position="413"/>
        <end position="461"/>
    </location>
</feature>
<dbReference type="Gene3D" id="2.60.40.1110">
    <property type="match status" value="1"/>
</dbReference>
<dbReference type="SMART" id="SM01326">
    <property type="entry name" value="PTEN_C2"/>
    <property type="match status" value="1"/>
</dbReference>
<dbReference type="PROSITE" id="PS51182">
    <property type="entry name" value="C2_TENSIN"/>
    <property type="match status" value="1"/>
</dbReference>
<evidence type="ECO:0000259" key="2">
    <source>
        <dbReference type="PROSITE" id="PS50056"/>
    </source>
</evidence>
<reference evidence="5 6" key="1">
    <citation type="submission" date="2024-06" db="EMBL/GenBank/DDBJ databases">
        <authorList>
            <person name="Pan Q."/>
            <person name="Wen M."/>
            <person name="Jouanno E."/>
            <person name="Zahm M."/>
            <person name="Klopp C."/>
            <person name="Cabau C."/>
            <person name="Louis A."/>
            <person name="Berthelot C."/>
            <person name="Parey E."/>
            <person name="Roest Crollius H."/>
            <person name="Montfort J."/>
            <person name="Robinson-Rechavi M."/>
            <person name="Bouchez O."/>
            <person name="Lampietro C."/>
            <person name="Lopez Roques C."/>
            <person name="Donnadieu C."/>
            <person name="Postlethwait J."/>
            <person name="Bobe J."/>
            <person name="Verreycken H."/>
            <person name="Guiguen Y."/>
        </authorList>
    </citation>
    <scope>NUCLEOTIDE SEQUENCE [LARGE SCALE GENOMIC DNA]</scope>
    <source>
        <strain evidence="5">Up_M1</strain>
        <tissue evidence="5">Testis</tissue>
    </source>
</reference>
<dbReference type="Gene3D" id="3.90.190.10">
    <property type="entry name" value="Protein tyrosine phosphatase superfamily"/>
    <property type="match status" value="1"/>
</dbReference>
<feature type="compositionally biased region" description="Basic and acidic residues" evidence="1">
    <location>
        <begin position="516"/>
        <end position="528"/>
    </location>
</feature>